<keyword evidence="1" id="KW-0472">Membrane</keyword>
<reference evidence="2" key="2">
    <citation type="submission" date="2020-07" db="EMBL/GenBank/DDBJ databases">
        <authorList>
            <person name="Vera ALvarez R."/>
            <person name="Arias-Moreno D.M."/>
            <person name="Jimenez-Jacinto V."/>
            <person name="Jimenez-Bremont J.F."/>
            <person name="Swaminathan K."/>
            <person name="Moose S.P."/>
            <person name="Guerrero-Gonzalez M.L."/>
            <person name="Marino-Ramirez L."/>
            <person name="Landsman D."/>
            <person name="Rodriguez-Kessler M."/>
            <person name="Delgado-Sanchez P."/>
        </authorList>
    </citation>
    <scope>NUCLEOTIDE SEQUENCE</scope>
    <source>
        <tissue evidence="2">Cladode</tissue>
    </source>
</reference>
<sequence>MMNDMFWYTLWLLVSFMSIWRSVMAGSLSFFWVCFSCSFSVFGGGLCMIYFYVCISSEQYAGFILWRSHFESFRLVYLGLNAPKKTPTHNFTFEISYDPNILLYRFDNC</sequence>
<evidence type="ECO:0000256" key="1">
    <source>
        <dbReference type="SAM" id="Phobius"/>
    </source>
</evidence>
<proteinExistence type="predicted"/>
<protein>
    <submittedName>
        <fullName evidence="2">Uncharacterized protein</fullName>
    </submittedName>
</protein>
<evidence type="ECO:0000313" key="2">
    <source>
        <dbReference type="EMBL" id="MBA4620131.1"/>
    </source>
</evidence>
<dbReference type="EMBL" id="GISG01028904">
    <property type="protein sequence ID" value="MBA4620130.1"/>
    <property type="molecule type" value="Transcribed_RNA"/>
</dbReference>
<dbReference type="AlphaFoldDB" id="A0A7C8YKB3"/>
<keyword evidence="1" id="KW-0812">Transmembrane</keyword>
<name>A0A7C8YKB3_OPUST</name>
<organism evidence="2">
    <name type="scientific">Opuntia streptacantha</name>
    <name type="common">Prickly pear cactus</name>
    <name type="synonym">Opuntia cardona</name>
    <dbReference type="NCBI Taxonomy" id="393608"/>
    <lineage>
        <taxon>Eukaryota</taxon>
        <taxon>Viridiplantae</taxon>
        <taxon>Streptophyta</taxon>
        <taxon>Embryophyta</taxon>
        <taxon>Tracheophyta</taxon>
        <taxon>Spermatophyta</taxon>
        <taxon>Magnoliopsida</taxon>
        <taxon>eudicotyledons</taxon>
        <taxon>Gunneridae</taxon>
        <taxon>Pentapetalae</taxon>
        <taxon>Caryophyllales</taxon>
        <taxon>Cactineae</taxon>
        <taxon>Cactaceae</taxon>
        <taxon>Opuntioideae</taxon>
        <taxon>Opuntia</taxon>
    </lineage>
</organism>
<dbReference type="EMBL" id="GISG01028906">
    <property type="protein sequence ID" value="MBA4620131.1"/>
    <property type="molecule type" value="Transcribed_RNA"/>
</dbReference>
<feature type="transmembrane region" description="Helical" evidence="1">
    <location>
        <begin position="6"/>
        <end position="23"/>
    </location>
</feature>
<reference evidence="2" key="1">
    <citation type="journal article" date="2013" name="J. Plant Res.">
        <title>Effect of fungi and light on seed germination of three Opuntia species from semiarid lands of central Mexico.</title>
        <authorList>
            <person name="Delgado-Sanchez P."/>
            <person name="Jimenez-Bremont J.F."/>
            <person name="Guerrero-Gonzalez Mde L."/>
            <person name="Flores J."/>
        </authorList>
    </citation>
    <scope>NUCLEOTIDE SEQUENCE</scope>
    <source>
        <tissue evidence="2">Cladode</tissue>
    </source>
</reference>
<keyword evidence="1" id="KW-1133">Transmembrane helix</keyword>
<feature type="transmembrane region" description="Helical" evidence="1">
    <location>
        <begin position="30"/>
        <end position="53"/>
    </location>
</feature>
<accession>A0A7C8YKB3</accession>